<dbReference type="AlphaFoldDB" id="A0A8X6S0S1"/>
<feature type="region of interest" description="Disordered" evidence="1">
    <location>
        <begin position="1"/>
        <end position="29"/>
    </location>
</feature>
<accession>A0A8X6S0S1</accession>
<comment type="caution">
    <text evidence="2">The sequence shown here is derived from an EMBL/GenBank/DDBJ whole genome shotgun (WGS) entry which is preliminary data.</text>
</comment>
<organism evidence="2 3">
    <name type="scientific">Trichonephila clavipes</name>
    <name type="common">Golden silk orbweaver</name>
    <name type="synonym">Nephila clavipes</name>
    <dbReference type="NCBI Taxonomy" id="2585209"/>
    <lineage>
        <taxon>Eukaryota</taxon>
        <taxon>Metazoa</taxon>
        <taxon>Ecdysozoa</taxon>
        <taxon>Arthropoda</taxon>
        <taxon>Chelicerata</taxon>
        <taxon>Arachnida</taxon>
        <taxon>Araneae</taxon>
        <taxon>Araneomorphae</taxon>
        <taxon>Entelegynae</taxon>
        <taxon>Araneoidea</taxon>
        <taxon>Nephilidae</taxon>
        <taxon>Trichonephila</taxon>
    </lineage>
</organism>
<evidence type="ECO:0000313" key="3">
    <source>
        <dbReference type="Proteomes" id="UP000887159"/>
    </source>
</evidence>
<protein>
    <submittedName>
        <fullName evidence="2">Uncharacterized protein</fullName>
    </submittedName>
</protein>
<gene>
    <name evidence="2" type="ORF">TNCV_3665881</name>
</gene>
<sequence length="85" mass="8753">MGLPTPTVNELSGSVSGSDELSGSGSGSGTFTLLSPTNIKIHDELSGSGSGNFTLISPSNIKTNDILFTRLAFLKLWGAPPSSKR</sequence>
<keyword evidence="3" id="KW-1185">Reference proteome</keyword>
<feature type="compositionally biased region" description="Low complexity" evidence="1">
    <location>
        <begin position="11"/>
        <end position="29"/>
    </location>
</feature>
<feature type="compositionally biased region" description="Polar residues" evidence="1">
    <location>
        <begin position="1"/>
        <end position="10"/>
    </location>
</feature>
<dbReference type="EMBL" id="BMAU01021240">
    <property type="protein sequence ID" value="GFY03676.1"/>
    <property type="molecule type" value="Genomic_DNA"/>
</dbReference>
<reference evidence="2" key="1">
    <citation type="submission" date="2020-08" db="EMBL/GenBank/DDBJ databases">
        <title>Multicomponent nature underlies the extraordinary mechanical properties of spider dragline silk.</title>
        <authorList>
            <person name="Kono N."/>
            <person name="Nakamura H."/>
            <person name="Mori M."/>
            <person name="Yoshida Y."/>
            <person name="Ohtoshi R."/>
            <person name="Malay A.D."/>
            <person name="Moran D.A.P."/>
            <person name="Tomita M."/>
            <person name="Numata K."/>
            <person name="Arakawa K."/>
        </authorList>
    </citation>
    <scope>NUCLEOTIDE SEQUENCE</scope>
</reference>
<evidence type="ECO:0000313" key="2">
    <source>
        <dbReference type="EMBL" id="GFY03676.1"/>
    </source>
</evidence>
<dbReference type="Proteomes" id="UP000887159">
    <property type="component" value="Unassembled WGS sequence"/>
</dbReference>
<proteinExistence type="predicted"/>
<evidence type="ECO:0000256" key="1">
    <source>
        <dbReference type="SAM" id="MobiDB-lite"/>
    </source>
</evidence>
<name>A0A8X6S0S1_TRICX</name>